<dbReference type="GO" id="GO:0035361">
    <property type="term" value="C:Cul8-RING ubiquitin ligase complex"/>
    <property type="evidence" value="ECO:0007669"/>
    <property type="project" value="TreeGrafter"/>
</dbReference>
<gene>
    <name evidence="2" type="ORF">CC1G_05741</name>
</gene>
<feature type="compositionally biased region" description="Acidic residues" evidence="1">
    <location>
        <begin position="393"/>
        <end position="403"/>
    </location>
</feature>
<accession>A8NA14</accession>
<dbReference type="OMA" id="DNRIDYM"/>
<dbReference type="Proteomes" id="UP000001861">
    <property type="component" value="Unassembled WGS sequence"/>
</dbReference>
<dbReference type="EMBL" id="AACS02000007">
    <property type="protein sequence ID" value="EAU90203.1"/>
    <property type="molecule type" value="Genomic_DNA"/>
</dbReference>
<feature type="compositionally biased region" description="Basic and acidic residues" evidence="1">
    <location>
        <begin position="413"/>
        <end position="428"/>
    </location>
</feature>
<dbReference type="PANTHER" id="PTHR28122">
    <property type="entry name" value="E3 UBIQUITIN-PROTEIN LIGASE SUBSTRATE RECEPTOR MMS22"/>
    <property type="match status" value="1"/>
</dbReference>
<feature type="region of interest" description="Disordered" evidence="1">
    <location>
        <begin position="656"/>
        <end position="791"/>
    </location>
</feature>
<dbReference type="InterPro" id="IPR019021">
    <property type="entry name" value="Mms22"/>
</dbReference>
<feature type="compositionally biased region" description="Basic and acidic residues" evidence="1">
    <location>
        <begin position="529"/>
        <end position="539"/>
    </location>
</feature>
<dbReference type="GO" id="GO:0005634">
    <property type="term" value="C:nucleus"/>
    <property type="evidence" value="ECO:0007669"/>
    <property type="project" value="InterPro"/>
</dbReference>
<feature type="compositionally biased region" description="Basic and acidic residues" evidence="1">
    <location>
        <begin position="232"/>
        <end position="241"/>
    </location>
</feature>
<dbReference type="eggNOG" id="ENOG502QSDS">
    <property type="taxonomic scope" value="Eukaryota"/>
</dbReference>
<comment type="caution">
    <text evidence="2">The sequence shown here is derived from an EMBL/GenBank/DDBJ whole genome shotgun (WGS) entry which is preliminary data.</text>
</comment>
<dbReference type="GO" id="GO:0031297">
    <property type="term" value="P:replication fork processing"/>
    <property type="evidence" value="ECO:0007669"/>
    <property type="project" value="InterPro"/>
</dbReference>
<feature type="region of interest" description="Disordered" evidence="1">
    <location>
        <begin position="457"/>
        <end position="636"/>
    </location>
</feature>
<dbReference type="PANTHER" id="PTHR28122:SF1">
    <property type="entry name" value="E3 UBIQUITIN-PROTEIN LIGASE SUBSTRATE RECEPTOR MMS22"/>
    <property type="match status" value="1"/>
</dbReference>
<feature type="compositionally biased region" description="Pro residues" evidence="1">
    <location>
        <begin position="286"/>
        <end position="298"/>
    </location>
</feature>
<feature type="compositionally biased region" description="Basic residues" evidence="1">
    <location>
        <begin position="932"/>
        <end position="945"/>
    </location>
</feature>
<feature type="region of interest" description="Disordered" evidence="1">
    <location>
        <begin position="990"/>
        <end position="1027"/>
    </location>
</feature>
<evidence type="ECO:0000313" key="3">
    <source>
        <dbReference type="Proteomes" id="UP000001861"/>
    </source>
</evidence>
<evidence type="ECO:0000256" key="1">
    <source>
        <dbReference type="SAM" id="MobiDB-lite"/>
    </source>
</evidence>
<feature type="compositionally biased region" description="Basic and acidic residues" evidence="1">
    <location>
        <begin position="332"/>
        <end position="344"/>
    </location>
</feature>
<organism evidence="2 3">
    <name type="scientific">Coprinopsis cinerea (strain Okayama-7 / 130 / ATCC MYA-4618 / FGSC 9003)</name>
    <name type="common">Inky cap fungus</name>
    <name type="synonym">Hormographiella aspergillata</name>
    <dbReference type="NCBI Taxonomy" id="240176"/>
    <lineage>
        <taxon>Eukaryota</taxon>
        <taxon>Fungi</taxon>
        <taxon>Dikarya</taxon>
        <taxon>Basidiomycota</taxon>
        <taxon>Agaricomycotina</taxon>
        <taxon>Agaricomycetes</taxon>
        <taxon>Agaricomycetidae</taxon>
        <taxon>Agaricales</taxon>
        <taxon>Agaricineae</taxon>
        <taxon>Psathyrellaceae</taxon>
        <taxon>Coprinopsis</taxon>
    </lineage>
</organism>
<feature type="compositionally biased region" description="Acidic residues" evidence="1">
    <location>
        <begin position="781"/>
        <end position="791"/>
    </location>
</feature>
<feature type="region of interest" description="Disordered" evidence="1">
    <location>
        <begin position="825"/>
        <end position="855"/>
    </location>
</feature>
<protein>
    <submittedName>
        <fullName evidence="2">Uncharacterized protein</fullName>
    </submittedName>
</protein>
<feature type="compositionally biased region" description="Basic and acidic residues" evidence="1">
    <location>
        <begin position="656"/>
        <end position="666"/>
    </location>
</feature>
<dbReference type="Pfam" id="PF09462">
    <property type="entry name" value="Mus7"/>
    <property type="match status" value="1"/>
</dbReference>
<dbReference type="OrthoDB" id="2386201at2759"/>
<feature type="region of interest" description="Disordered" evidence="1">
    <location>
        <begin position="870"/>
        <end position="950"/>
    </location>
</feature>
<feature type="compositionally biased region" description="Basic residues" evidence="1">
    <location>
        <begin position="886"/>
        <end position="895"/>
    </location>
</feature>
<feature type="region of interest" description="Disordered" evidence="1">
    <location>
        <begin position="1"/>
        <end position="45"/>
    </location>
</feature>
<feature type="region of interest" description="Disordered" evidence="1">
    <location>
        <begin position="231"/>
        <end position="445"/>
    </location>
</feature>
<reference evidence="2 3" key="1">
    <citation type="journal article" date="2010" name="Proc. Natl. Acad. Sci. U.S.A.">
        <title>Insights into evolution of multicellular fungi from the assembled chromosomes of the mushroom Coprinopsis cinerea (Coprinus cinereus).</title>
        <authorList>
            <person name="Stajich J.E."/>
            <person name="Wilke S.K."/>
            <person name="Ahren D."/>
            <person name="Au C.H."/>
            <person name="Birren B.W."/>
            <person name="Borodovsky M."/>
            <person name="Burns C."/>
            <person name="Canback B."/>
            <person name="Casselton L.A."/>
            <person name="Cheng C.K."/>
            <person name="Deng J."/>
            <person name="Dietrich F.S."/>
            <person name="Fargo D.C."/>
            <person name="Farman M.L."/>
            <person name="Gathman A.C."/>
            <person name="Goldberg J."/>
            <person name="Guigo R."/>
            <person name="Hoegger P.J."/>
            <person name="Hooker J.B."/>
            <person name="Huggins A."/>
            <person name="James T.Y."/>
            <person name="Kamada T."/>
            <person name="Kilaru S."/>
            <person name="Kodira C."/>
            <person name="Kues U."/>
            <person name="Kupfer D."/>
            <person name="Kwan H.S."/>
            <person name="Lomsadze A."/>
            <person name="Li W."/>
            <person name="Lilly W.W."/>
            <person name="Ma L.J."/>
            <person name="Mackey A.J."/>
            <person name="Manning G."/>
            <person name="Martin F."/>
            <person name="Muraguchi H."/>
            <person name="Natvig D.O."/>
            <person name="Palmerini H."/>
            <person name="Ramesh M.A."/>
            <person name="Rehmeyer C.J."/>
            <person name="Roe B.A."/>
            <person name="Shenoy N."/>
            <person name="Stanke M."/>
            <person name="Ter-Hovhannisyan V."/>
            <person name="Tunlid A."/>
            <person name="Velagapudi R."/>
            <person name="Vision T.J."/>
            <person name="Zeng Q."/>
            <person name="Zolan M.E."/>
            <person name="Pukkila P.J."/>
        </authorList>
    </citation>
    <scope>NUCLEOTIDE SEQUENCE [LARGE SCALE GENOMIC DNA]</scope>
    <source>
        <strain evidence="3">Okayama-7 / 130 / ATCC MYA-4618 / FGSC 9003</strain>
    </source>
</reference>
<evidence type="ECO:0000313" key="2">
    <source>
        <dbReference type="EMBL" id="EAU90203.1"/>
    </source>
</evidence>
<feature type="region of interest" description="Disordered" evidence="1">
    <location>
        <begin position="68"/>
        <end position="97"/>
    </location>
</feature>
<dbReference type="VEuPathDB" id="FungiDB:CC1G_05741"/>
<feature type="compositionally biased region" description="Acidic residues" evidence="1">
    <location>
        <begin position="1"/>
        <end position="18"/>
    </location>
</feature>
<feature type="compositionally biased region" description="Low complexity" evidence="1">
    <location>
        <begin position="574"/>
        <end position="585"/>
    </location>
</feature>
<proteinExistence type="predicted"/>
<dbReference type="GeneID" id="6008144"/>
<keyword evidence="3" id="KW-1185">Reference proteome</keyword>
<dbReference type="KEGG" id="cci:CC1G_05741"/>
<dbReference type="GO" id="GO:0000724">
    <property type="term" value="P:double-strand break repair via homologous recombination"/>
    <property type="evidence" value="ECO:0007669"/>
    <property type="project" value="TreeGrafter"/>
</dbReference>
<name>A8NA14_COPC7</name>
<feature type="compositionally biased region" description="Basic and acidic residues" evidence="1">
    <location>
        <begin position="466"/>
        <end position="506"/>
    </location>
</feature>
<feature type="compositionally biased region" description="Polar residues" evidence="1">
    <location>
        <begin position="305"/>
        <end position="323"/>
    </location>
</feature>
<feature type="compositionally biased region" description="Low complexity" evidence="1">
    <location>
        <begin position="268"/>
        <end position="285"/>
    </location>
</feature>
<feature type="compositionally biased region" description="Low complexity" evidence="1">
    <location>
        <begin position="606"/>
        <end position="621"/>
    </location>
</feature>
<sequence length="1980" mass="222494">MDWDSSEEYVETSDPEEREEMRLNPITFGRSPGSEDDYRRPHKRMKVHHDDFQLVDMKDLPTVVGETPVLSQSSDNFKEHGTSPTRLSGSPVLSPAKAKVEDGMDIDEPDQSQDPLLLQSPLRHETLPITPQKNSQLANEDTIRHRGSTTPLESPPRTAQRGFTLTADLFSPGIFRIDRDPLPVTPQKNSQLVTHAIDFHRGSTTPVESPPINIRRGFALTVDLLSPGIVRFDNDTPESPRENSGNINDLFSDDDEVQVSEEPRRTESPAISPRGPSPSIRDSPSPSAPSAPPSPVRQPSPDVAQASSPTAGPSSLPQASASPVTVADDIPEEVRQMQEEESGRRYALRRRAPAQINPYRYDEYQYKLVTKNAPEARVKIRSPGRGTRRDPDDRYEEEEEESQDVAGETMVIDQHDEDGTYEERERSRERRRKRTASPGGVAGDVLDLVKQLQLNYGEELEDTQEEKEMARLARENKRMLKQKKREERERKRKEREEKRRANNEKARSKKSPAAPNLRDNPKGPSPFPELDHDREDHNENNSAPQDDDPATPNEFHFEPFTPVIDDPQPEAGPSSSRNVVTISSSESEDDAQRPQRRLRRTRSSRSRSIVSIESSSSSSSSSEDEAPGALPKGKAEILYRMYPRKLADMMLANAKKEEAAKKDAERRARRKQRQSSAVASDGENGGVLKPGQTKVRRAVGGLMREIKGDTESEDEPLPEVPDLLSDHSLAPPPPRTSSVHYSSPNPSPPLDHFWSDNQPDEGDDGGVPAPKAPKQEREVYDISDSDSDEEIDKEAIATFYTGKDRPRLEKALINYMLNHRPRIVDRAKRKASSKSRANGTATGGMERISSSRDGRQQSFKWDIVAGGAKKFGRGKQQDLHAFYSTKPRRSSHSSKRSNGPRSSHLPPSPTFSDDEADNEGPAPLTGMDLRKKSLQQKRKERKAKAARNGLYMTISKQGGVKYVSRKGPDYQTLDLQQEDRRRVARNANPGAKIRPWEGPPAHRMPRPTPPSPAPRRMSVDPPSSDVEMVDGPAFPEAEVREDDDLVEELVLKDGGVHALQVGVELPGAQYIKNGWLQEVINSFGNDYQLPSLGRLILPGYEEFDLSNGFDDMRLREVVQRLSDVLLEFADKLPDPDQDREAEQLTFVARHVCLAISHHSPGSTAPNEVAESVAKPIEEHLLKHLSQLKDEPRPAQSIDIPLLQFDWYAVEVGLRLRRPVLDSRGELMKGSTLAQAIQLTMHHLLTLGLDPVMEAVKELQDADTAADVSATHLFAAEIWVRLIHVLEAFSRLRPPTNRKQPPLFWHFVLTDFRTSIDGNPDDPALIERCWRTLFSLCALSQFSTTGMVVQKRHLPACWDIVELLFGRTLSRDSDSEYQDAYLRYLLSRCLLLQERWKWQIVDIAPLVKQVLDKVFVPRKFAGLGNEKAKFPTFLRNDSGDKIAEFEPKDSSYTLLLKFIIKASQDINTNNSRKITAGIRKLISLSDPVSAIAFVDEKNPTESELATVVNRITAAVVTVYLDPTTFSQKVSQLQRTIPVDKMTDHNTRMIVIQGIFCWARFLLRWQPELGLEPLAMWGGEVAKALAELWPTGRPCQDPTVPAACSLLFETVRRIFDLQAEIKQYPEAQFLSNLKPLTTGTREQNELVQDTIIAVVNARFIAIPPERPPLPAPAQVHVEEESESQDQYGDMFADIDWSNVEIPEALAGPVSAPTPKEDDTLKKALGAPLTWLMYRSMKASVEQEESLDRLDILKTCYERALCWVGCMLIQGNGEAGEKEWTDIFSAIDKFQKPDLVERGREREARKFDTLISLACLERYPKCVTVGPVKSRLFHTMVNTLVTPANPKPSLDAQFLASFLSLEQLQHPLLSGCDSLPPAPATGRYTFDAEQFLQFRLPLINYMFKKLESMDQSTPDFANHTSLVKSMLSAMRSNCLKLGGQRRAEYVKFCHEVTAIVKQCDGLSQRPDFEFWVTWDPAQVQPHD</sequence>
<dbReference type="RefSeq" id="XP_001831670.1">
    <property type="nucleotide sequence ID" value="XM_001831618.1"/>
</dbReference>
<feature type="compositionally biased region" description="Basic residues" evidence="1">
    <location>
        <begin position="594"/>
        <end position="605"/>
    </location>
</feature>
<dbReference type="InParanoid" id="A8NA14"/>